<evidence type="ECO:0000256" key="2">
    <source>
        <dbReference type="ARBA" id="ARBA00023002"/>
    </source>
</evidence>
<dbReference type="Pfam" id="PF13561">
    <property type="entry name" value="adh_short_C2"/>
    <property type="match status" value="1"/>
</dbReference>
<evidence type="ECO:0000313" key="6">
    <source>
        <dbReference type="EMBL" id="SFG24792.1"/>
    </source>
</evidence>
<dbReference type="PRINTS" id="PR00080">
    <property type="entry name" value="SDRFAMILY"/>
</dbReference>
<keyword evidence="5" id="KW-0753">Steroid metabolism</keyword>
<dbReference type="PRINTS" id="PR00081">
    <property type="entry name" value="GDHRDH"/>
</dbReference>
<dbReference type="PANTHER" id="PTHR43180:SF28">
    <property type="entry name" value="NAD(P)-BINDING ROSSMANN-FOLD SUPERFAMILY PROTEIN"/>
    <property type="match status" value="1"/>
</dbReference>
<dbReference type="GO" id="GO:0016491">
    <property type="term" value="F:oxidoreductase activity"/>
    <property type="evidence" value="ECO:0007669"/>
    <property type="project" value="UniProtKB-KW"/>
</dbReference>
<dbReference type="GO" id="GO:0008202">
    <property type="term" value="P:steroid metabolic process"/>
    <property type="evidence" value="ECO:0007669"/>
    <property type="project" value="UniProtKB-KW"/>
</dbReference>
<dbReference type="PANTHER" id="PTHR43180">
    <property type="entry name" value="3-OXOACYL-(ACYL-CARRIER-PROTEIN) REDUCTASE (AFU_ORTHOLOGUE AFUA_6G11210)"/>
    <property type="match status" value="1"/>
</dbReference>
<evidence type="ECO:0000313" key="7">
    <source>
        <dbReference type="Proteomes" id="UP000199065"/>
    </source>
</evidence>
<evidence type="ECO:0000256" key="4">
    <source>
        <dbReference type="ARBA" id="ARBA00023098"/>
    </source>
</evidence>
<sequence length="258" mass="27128">MLLENKVALITGGASGQGAVEARRFVEEGATVIITDLNDEGGQKLAEEIGAHYLHHNVAEEEDWAKVKQYIEEKLDGKIDVLVNNAGILSMEGLDACSVEDFDKIMAINTRSQFLGMKLISPMMKAGASIINISSLAGITGQVNAIAYATSKWAVRGMTKAAALDLGPKGIRVNSVHPGTIATPMTAKYGVTEDGPLIFAALDRPGTADEVAEVVCFLASDKASYISGTEIVVDGGSATGDTAQLYGLLRSLAPKDES</sequence>
<evidence type="ECO:0000256" key="3">
    <source>
        <dbReference type="ARBA" id="ARBA00023027"/>
    </source>
</evidence>
<dbReference type="InterPro" id="IPR002347">
    <property type="entry name" value="SDR_fam"/>
</dbReference>
<proteinExistence type="inferred from homology"/>
<dbReference type="FunFam" id="3.40.50.720:FF:000084">
    <property type="entry name" value="Short-chain dehydrogenase reductase"/>
    <property type="match status" value="1"/>
</dbReference>
<name>A0A1I2Q8U6_9CORY</name>
<evidence type="ECO:0000256" key="5">
    <source>
        <dbReference type="ARBA" id="ARBA00023221"/>
    </source>
</evidence>
<dbReference type="EMBL" id="FOPJ01000002">
    <property type="protein sequence ID" value="SFG24792.1"/>
    <property type="molecule type" value="Genomic_DNA"/>
</dbReference>
<keyword evidence="3" id="KW-0520">NAD</keyword>
<protein>
    <submittedName>
        <fullName evidence="6">3alpha(Or 20beta)-hydroxysteroid dehydrogenase</fullName>
    </submittedName>
</protein>
<dbReference type="InterPro" id="IPR020904">
    <property type="entry name" value="Sc_DH/Rdtase_CS"/>
</dbReference>
<dbReference type="Proteomes" id="UP000199065">
    <property type="component" value="Unassembled WGS sequence"/>
</dbReference>
<dbReference type="Gene3D" id="3.40.50.720">
    <property type="entry name" value="NAD(P)-binding Rossmann-like Domain"/>
    <property type="match status" value="1"/>
</dbReference>
<dbReference type="AlphaFoldDB" id="A0A1I2Q8U6"/>
<accession>A0A1I2Q8U6</accession>
<dbReference type="OrthoDB" id="3542748at2"/>
<evidence type="ECO:0000256" key="1">
    <source>
        <dbReference type="ARBA" id="ARBA00006484"/>
    </source>
</evidence>
<comment type="similarity">
    <text evidence="1">Belongs to the short-chain dehydrogenases/reductases (SDR) family.</text>
</comment>
<reference evidence="6 7" key="1">
    <citation type="submission" date="2016-10" db="EMBL/GenBank/DDBJ databases">
        <authorList>
            <person name="de Groot N.N."/>
        </authorList>
    </citation>
    <scope>NUCLEOTIDE SEQUENCE [LARGE SCALE GENOMIC DNA]</scope>
    <source>
        <strain>J11</strain>
        <strain evidence="7">PG 39</strain>
    </source>
</reference>
<dbReference type="InterPro" id="IPR036291">
    <property type="entry name" value="NAD(P)-bd_dom_sf"/>
</dbReference>
<gene>
    <name evidence="6" type="ORF">SAMN05660282_00338</name>
</gene>
<organism evidence="6 7">
    <name type="scientific">Corynebacterium spheniscorum</name>
    <dbReference type="NCBI Taxonomy" id="185761"/>
    <lineage>
        <taxon>Bacteria</taxon>
        <taxon>Bacillati</taxon>
        <taxon>Actinomycetota</taxon>
        <taxon>Actinomycetes</taxon>
        <taxon>Mycobacteriales</taxon>
        <taxon>Corynebacteriaceae</taxon>
        <taxon>Corynebacterium</taxon>
    </lineage>
</organism>
<dbReference type="PROSITE" id="PS00061">
    <property type="entry name" value="ADH_SHORT"/>
    <property type="match status" value="1"/>
</dbReference>
<keyword evidence="7" id="KW-1185">Reference proteome</keyword>
<keyword evidence="2" id="KW-0560">Oxidoreductase</keyword>
<keyword evidence="4" id="KW-0443">Lipid metabolism</keyword>
<dbReference type="SUPFAM" id="SSF51735">
    <property type="entry name" value="NAD(P)-binding Rossmann-fold domains"/>
    <property type="match status" value="1"/>
</dbReference>
<dbReference type="STRING" id="185761.SAMN05660282_00338"/>
<dbReference type="RefSeq" id="WP_092283822.1">
    <property type="nucleotide sequence ID" value="NZ_FOPJ01000002.1"/>
</dbReference>